<keyword evidence="3" id="KW-1185">Reference proteome</keyword>
<reference evidence="3" key="1">
    <citation type="submission" date="2017-05" db="EMBL/GenBank/DDBJ databases">
        <authorList>
            <person name="Sung H."/>
        </authorList>
    </citation>
    <scope>NUCLEOTIDE SEQUENCE [LARGE SCALE GENOMIC DNA]</scope>
    <source>
        <strain evidence="3">AR23208</strain>
    </source>
</reference>
<feature type="domain" description="DUF1659" evidence="1">
    <location>
        <begin position="50"/>
        <end position="112"/>
    </location>
</feature>
<proteinExistence type="predicted"/>
<protein>
    <recommendedName>
        <fullName evidence="1">DUF1659 domain-containing protein</fullName>
    </recommendedName>
</protein>
<dbReference type="Proteomes" id="UP000195437">
    <property type="component" value="Chromosome"/>
</dbReference>
<sequence length="114" mass="12589">MQAPVGIVLTGAFSCLAVPDWGGSLHREGVTTTQPTRRATDMIDINQGFSSMVLRLQAGTDEEGNGVYKDKSYPRVLPTVTPDDLYQIGEALASLSAWRLHFIQRVDREDLVRI</sequence>
<dbReference type="KEGG" id="tum:CBW65_10180"/>
<organism evidence="2 3">
    <name type="scientific">Tumebacillus avium</name>
    <dbReference type="NCBI Taxonomy" id="1903704"/>
    <lineage>
        <taxon>Bacteria</taxon>
        <taxon>Bacillati</taxon>
        <taxon>Bacillota</taxon>
        <taxon>Bacilli</taxon>
        <taxon>Bacillales</taxon>
        <taxon>Alicyclobacillaceae</taxon>
        <taxon>Tumebacillus</taxon>
    </lineage>
</organism>
<dbReference type="InterPro" id="IPR012454">
    <property type="entry name" value="DUF1659"/>
</dbReference>
<dbReference type="EMBL" id="CP021434">
    <property type="protein sequence ID" value="ARU61324.1"/>
    <property type="molecule type" value="Genomic_DNA"/>
</dbReference>
<dbReference type="Pfam" id="PF07872">
    <property type="entry name" value="DUF1659"/>
    <property type="match status" value="1"/>
</dbReference>
<accession>A0A1Y0IPR6</accession>
<evidence type="ECO:0000313" key="3">
    <source>
        <dbReference type="Proteomes" id="UP000195437"/>
    </source>
</evidence>
<evidence type="ECO:0000313" key="2">
    <source>
        <dbReference type="EMBL" id="ARU61324.1"/>
    </source>
</evidence>
<evidence type="ECO:0000259" key="1">
    <source>
        <dbReference type="Pfam" id="PF07872"/>
    </source>
</evidence>
<name>A0A1Y0IPR6_9BACL</name>
<dbReference type="AlphaFoldDB" id="A0A1Y0IPR6"/>
<gene>
    <name evidence="2" type="ORF">CBW65_10180</name>
</gene>